<dbReference type="InParanoid" id="C3Z1N5"/>
<evidence type="ECO:0000256" key="3">
    <source>
        <dbReference type="SAM" id="MobiDB-lite"/>
    </source>
</evidence>
<dbReference type="AlphaFoldDB" id="C3Z1N5"/>
<protein>
    <recommendedName>
        <fullName evidence="5">SMP-30/Gluconolactonase/LRE-like region domain-containing protein</fullName>
    </recommendedName>
</protein>
<feature type="compositionally biased region" description="Polar residues" evidence="3">
    <location>
        <begin position="1"/>
        <end position="20"/>
    </location>
</feature>
<dbReference type="InterPro" id="IPR011042">
    <property type="entry name" value="6-blade_b-propeller_TolB-like"/>
</dbReference>
<feature type="compositionally biased region" description="Polar residues" evidence="3">
    <location>
        <begin position="135"/>
        <end position="144"/>
    </location>
</feature>
<dbReference type="InterPro" id="IPR050952">
    <property type="entry name" value="TRIM-NHL_E3_ligases"/>
</dbReference>
<organism>
    <name type="scientific">Branchiostoma floridae</name>
    <name type="common">Florida lancelet</name>
    <name type="synonym">Amphioxus</name>
    <dbReference type="NCBI Taxonomy" id="7739"/>
    <lineage>
        <taxon>Eukaryota</taxon>
        <taxon>Metazoa</taxon>
        <taxon>Chordata</taxon>
        <taxon>Cephalochordata</taxon>
        <taxon>Leptocardii</taxon>
        <taxon>Amphioxiformes</taxon>
        <taxon>Branchiostomatidae</taxon>
        <taxon>Branchiostoma</taxon>
    </lineage>
</organism>
<sequence length="596" mass="65259">MYELNTVHTDSNSTRESASHPSGPANNDGCASLTHPCTASETHQNSYENSRRPTVSTSDNSGSVHPHEDDDDNDNDDNPDIQQYHVTNEEANGAADMPANSDTNASIQPYAVKYQEHEDIGDDGPHPRADGVTGENGQPASISTDDVDIKPYAAAYMDQDDTDSDIVADPSSNDSNPSDHVSHDRKRVPNALQPNPMYVPNVQHGAVCERHRMCSSVTAVTVLVFCVGGGLFLWPAHSTDSPSPTATMPSTSTLVLTGCCSSVPTPPAVSNSSQCEFLAANRTRRRKMQTITFGERGREPGKFEINYGVAVSADNEIFVTDLFNRRVQIFSMNGTYLRLFPTAVPGERRIMYPFSVAIDVEPGYLWVVGSRAPYLPDAHAIQYSKYGLPIKKFDLRFMSLNPHPSIAIDVRNNDVIVGEGDTMMMFQPNGSPFRSFEVLKNRKWSGEKIGGVASDRGGNILLTDSYKAVRVYNRLGDKILEFGKFGRDEDQLVVPHGVCVDQLGRIIVANWGKNRVDMFTSRGEFVRTVASIENPWGVTIGPDGQLVSLHSDVVSWSVRPSPVTTYRPLQNGDQHGQAVKPHLVRLVSSSLGTKYG</sequence>
<dbReference type="Pfam" id="PF01436">
    <property type="entry name" value="NHL"/>
    <property type="match status" value="1"/>
</dbReference>
<proteinExistence type="predicted"/>
<dbReference type="PANTHER" id="PTHR24104">
    <property type="entry name" value="E3 UBIQUITIN-PROTEIN LIGASE NHLRC1-RELATED"/>
    <property type="match status" value="1"/>
</dbReference>
<dbReference type="InterPro" id="IPR001258">
    <property type="entry name" value="NHL_repeat"/>
</dbReference>
<dbReference type="PANTHER" id="PTHR24104:SF50">
    <property type="entry name" value="SMP-30_GLUCONOLACTONASE_LRE-LIKE REGION DOMAIN-CONTAINING PROTEIN"/>
    <property type="match status" value="1"/>
</dbReference>
<accession>C3Z1N5</accession>
<dbReference type="EMBL" id="GG666573">
    <property type="protein sequence ID" value="EEN53402.1"/>
    <property type="molecule type" value="Genomic_DNA"/>
</dbReference>
<name>C3Z1N5_BRAFL</name>
<dbReference type="PROSITE" id="PS51125">
    <property type="entry name" value="NHL"/>
    <property type="match status" value="2"/>
</dbReference>
<feature type="repeat" description="NHL" evidence="2">
    <location>
        <begin position="293"/>
        <end position="333"/>
    </location>
</feature>
<evidence type="ECO:0000256" key="1">
    <source>
        <dbReference type="ARBA" id="ARBA00022737"/>
    </source>
</evidence>
<feature type="repeat" description="NHL" evidence="2">
    <location>
        <begin position="482"/>
        <end position="522"/>
    </location>
</feature>
<keyword evidence="1" id="KW-0677">Repeat</keyword>
<dbReference type="SUPFAM" id="SSF101898">
    <property type="entry name" value="NHL repeat"/>
    <property type="match status" value="1"/>
</dbReference>
<dbReference type="eggNOG" id="KOG2177">
    <property type="taxonomic scope" value="Eukaryota"/>
</dbReference>
<feature type="compositionally biased region" description="Low complexity" evidence="3">
    <location>
        <begin position="169"/>
        <end position="179"/>
    </location>
</feature>
<gene>
    <name evidence="4" type="ORF">BRAFLDRAFT_69331</name>
</gene>
<dbReference type="Gene3D" id="2.120.10.30">
    <property type="entry name" value="TolB, C-terminal domain"/>
    <property type="match status" value="1"/>
</dbReference>
<feature type="compositionally biased region" description="Acidic residues" evidence="3">
    <location>
        <begin position="69"/>
        <end position="79"/>
    </location>
</feature>
<evidence type="ECO:0000256" key="2">
    <source>
        <dbReference type="PROSITE-ProRule" id="PRU00504"/>
    </source>
</evidence>
<evidence type="ECO:0008006" key="5">
    <source>
        <dbReference type="Google" id="ProtNLM"/>
    </source>
</evidence>
<dbReference type="CDD" id="cd05819">
    <property type="entry name" value="NHL"/>
    <property type="match status" value="1"/>
</dbReference>
<evidence type="ECO:0000313" key="4">
    <source>
        <dbReference type="EMBL" id="EEN53402.1"/>
    </source>
</evidence>
<feature type="region of interest" description="Disordered" evidence="3">
    <location>
        <begin position="1"/>
        <end position="81"/>
    </location>
</feature>
<feature type="compositionally biased region" description="Basic and acidic residues" evidence="3">
    <location>
        <begin position="118"/>
        <end position="129"/>
    </location>
</feature>
<feature type="compositionally biased region" description="Polar residues" evidence="3">
    <location>
        <begin position="35"/>
        <end position="63"/>
    </location>
</feature>
<feature type="region of interest" description="Disordered" evidence="3">
    <location>
        <begin position="118"/>
        <end position="197"/>
    </location>
</feature>
<reference evidence="4" key="1">
    <citation type="journal article" date="2008" name="Nature">
        <title>The amphioxus genome and the evolution of the chordate karyotype.</title>
        <authorList>
            <consortium name="US DOE Joint Genome Institute (JGI-PGF)"/>
            <person name="Putnam N.H."/>
            <person name="Butts T."/>
            <person name="Ferrier D.E.K."/>
            <person name="Furlong R.F."/>
            <person name="Hellsten U."/>
            <person name="Kawashima T."/>
            <person name="Robinson-Rechavi M."/>
            <person name="Shoguchi E."/>
            <person name="Terry A."/>
            <person name="Yu J.-K."/>
            <person name="Benito-Gutierrez E.L."/>
            <person name="Dubchak I."/>
            <person name="Garcia-Fernandez J."/>
            <person name="Gibson-Brown J.J."/>
            <person name="Grigoriev I.V."/>
            <person name="Horton A.C."/>
            <person name="de Jong P.J."/>
            <person name="Jurka J."/>
            <person name="Kapitonov V.V."/>
            <person name="Kohara Y."/>
            <person name="Kuroki Y."/>
            <person name="Lindquist E."/>
            <person name="Lucas S."/>
            <person name="Osoegawa K."/>
            <person name="Pennacchio L.A."/>
            <person name="Salamov A.A."/>
            <person name="Satou Y."/>
            <person name="Sauka-Spengler T."/>
            <person name="Schmutz J."/>
            <person name="Shin-I T."/>
            <person name="Toyoda A."/>
            <person name="Bronner-Fraser M."/>
            <person name="Fujiyama A."/>
            <person name="Holland L.Z."/>
            <person name="Holland P.W.H."/>
            <person name="Satoh N."/>
            <person name="Rokhsar D.S."/>
        </authorList>
    </citation>
    <scope>NUCLEOTIDE SEQUENCE [LARGE SCALE GENOMIC DNA]</scope>
    <source>
        <strain evidence="4">S238N-H82</strain>
        <tissue evidence="4">Testes</tissue>
    </source>
</reference>